<dbReference type="GO" id="GO:0015483">
    <property type="term" value="F:long-chain fatty acid transporting porin activity"/>
    <property type="evidence" value="ECO:0007669"/>
    <property type="project" value="TreeGrafter"/>
</dbReference>
<dbReference type="PANTHER" id="PTHR35093:SF8">
    <property type="entry name" value="OUTER MEMBRANE PROTEIN NMB0088-RELATED"/>
    <property type="match status" value="1"/>
</dbReference>
<protein>
    <submittedName>
        <fullName evidence="9">Long-chain fatty acid transport protein</fullName>
    </submittedName>
</protein>
<dbReference type="SUPFAM" id="SSF56935">
    <property type="entry name" value="Porins"/>
    <property type="match status" value="1"/>
</dbReference>
<feature type="signal peptide" evidence="8">
    <location>
        <begin position="1"/>
        <end position="22"/>
    </location>
</feature>
<evidence type="ECO:0000256" key="6">
    <source>
        <dbReference type="ARBA" id="ARBA00023136"/>
    </source>
</evidence>
<evidence type="ECO:0000313" key="10">
    <source>
        <dbReference type="Proteomes" id="UP000242469"/>
    </source>
</evidence>
<evidence type="ECO:0000256" key="3">
    <source>
        <dbReference type="ARBA" id="ARBA00022452"/>
    </source>
</evidence>
<comment type="subcellular location">
    <subcellularLocation>
        <location evidence="1">Cell outer membrane</location>
        <topology evidence="1">Multi-pass membrane protein</topology>
    </subcellularLocation>
</comment>
<dbReference type="InterPro" id="IPR005017">
    <property type="entry name" value="OMPP1/FadL/TodX"/>
</dbReference>
<keyword evidence="5 8" id="KW-0732">Signal</keyword>
<dbReference type="AlphaFoldDB" id="A0A1H4GHI5"/>
<dbReference type="RefSeq" id="WP_091827601.1">
    <property type="nucleotide sequence ID" value="NZ_FNRJ01000016.1"/>
</dbReference>
<dbReference type="OrthoDB" id="19849at2"/>
<dbReference type="STRING" id="1122198.SAMN02745729_11654"/>
<sequence>MNKLHPLAAAIALATLPLTAEATNGYFTHGNSIKAQGMAGVSYAMAHDSISVASNPAALTALGDQLDLGVTWFKPERDARISGNPAFNGQYDGNGDKSFWIPELGFSRQHSERLAYGVAMYANGGMNTSYANNPYAGAGATGDAGVDLSQLFVTSSVGYRLTERHSVGVGLTYVYQMFEARGVNGPAFESMSSNPAALSDNGHDSSDGFGLKLGWQGQVTDTLTLAASWSSKIKTDSFSDYRGLFAEQGGFDVPETYGLGFAWQMNPQWTLAGDWQRINYSDVASVGNPLIPITQLGQDNGSGFGWQDINVYKLGVSYDWSSRLTFRAGYSYADQPVPSSETFFNILAPGVVQEHVSLGASWRPSPAQELTFAYTRALEESVEGNGSLAAFGGGEADLSMSQDILGLAWSYRF</sequence>
<proteinExistence type="inferred from homology"/>
<keyword evidence="6" id="KW-0472">Membrane</keyword>
<evidence type="ECO:0000256" key="2">
    <source>
        <dbReference type="ARBA" id="ARBA00008163"/>
    </source>
</evidence>
<dbReference type="Gene3D" id="2.40.160.60">
    <property type="entry name" value="Outer membrane protein transport protein (OMPP1/FadL/TodX)"/>
    <property type="match status" value="1"/>
</dbReference>
<keyword evidence="4" id="KW-0812">Transmembrane</keyword>
<evidence type="ECO:0000256" key="7">
    <source>
        <dbReference type="ARBA" id="ARBA00023237"/>
    </source>
</evidence>
<keyword evidence="10" id="KW-1185">Reference proteome</keyword>
<dbReference type="GO" id="GO:0009279">
    <property type="term" value="C:cell outer membrane"/>
    <property type="evidence" value="ECO:0007669"/>
    <property type="project" value="UniProtKB-SubCell"/>
</dbReference>
<keyword evidence="3" id="KW-1134">Transmembrane beta strand</keyword>
<evidence type="ECO:0000256" key="1">
    <source>
        <dbReference type="ARBA" id="ARBA00004571"/>
    </source>
</evidence>
<dbReference type="EMBL" id="FNRJ01000016">
    <property type="protein sequence ID" value="SEB08741.1"/>
    <property type="molecule type" value="Genomic_DNA"/>
</dbReference>
<comment type="similarity">
    <text evidence="2">Belongs to the OmpP1/FadL family.</text>
</comment>
<evidence type="ECO:0000256" key="5">
    <source>
        <dbReference type="ARBA" id="ARBA00022729"/>
    </source>
</evidence>
<dbReference type="Pfam" id="PF03349">
    <property type="entry name" value="Toluene_X"/>
    <property type="match status" value="1"/>
</dbReference>
<keyword evidence="7" id="KW-0998">Cell outer membrane</keyword>
<accession>A0A1H4GHI5</accession>
<name>A0A1H4GHI5_9GAMM</name>
<dbReference type="PANTHER" id="PTHR35093">
    <property type="entry name" value="OUTER MEMBRANE PROTEIN NMB0088-RELATED"/>
    <property type="match status" value="1"/>
</dbReference>
<dbReference type="Proteomes" id="UP000242469">
    <property type="component" value="Unassembled WGS sequence"/>
</dbReference>
<evidence type="ECO:0000256" key="8">
    <source>
        <dbReference type="SAM" id="SignalP"/>
    </source>
</evidence>
<reference evidence="10" key="1">
    <citation type="submission" date="2016-10" db="EMBL/GenBank/DDBJ databases">
        <authorList>
            <person name="Varghese N."/>
            <person name="Submissions S."/>
        </authorList>
    </citation>
    <scope>NUCLEOTIDE SEQUENCE [LARGE SCALE GENOMIC DNA]</scope>
    <source>
        <strain evidence="10">DSM 11526</strain>
    </source>
</reference>
<organism evidence="9 10">
    <name type="scientific">Marinobacterium iners DSM 11526</name>
    <dbReference type="NCBI Taxonomy" id="1122198"/>
    <lineage>
        <taxon>Bacteria</taxon>
        <taxon>Pseudomonadati</taxon>
        <taxon>Pseudomonadota</taxon>
        <taxon>Gammaproteobacteria</taxon>
        <taxon>Oceanospirillales</taxon>
        <taxon>Oceanospirillaceae</taxon>
        <taxon>Marinobacterium</taxon>
    </lineage>
</organism>
<evidence type="ECO:0000256" key="4">
    <source>
        <dbReference type="ARBA" id="ARBA00022692"/>
    </source>
</evidence>
<evidence type="ECO:0000313" key="9">
    <source>
        <dbReference type="EMBL" id="SEB08741.1"/>
    </source>
</evidence>
<gene>
    <name evidence="9" type="ORF">SAMN02745729_11654</name>
</gene>
<feature type="chain" id="PRO_5017433652" evidence="8">
    <location>
        <begin position="23"/>
        <end position="413"/>
    </location>
</feature>